<dbReference type="Pfam" id="PF03935">
    <property type="entry name" value="SKN1_KRE6_Sbg1"/>
    <property type="match status" value="1"/>
</dbReference>
<dbReference type="InterPro" id="IPR000757">
    <property type="entry name" value="Beta-glucanase-like"/>
</dbReference>
<dbReference type="SUPFAM" id="SSF49899">
    <property type="entry name" value="Concanavalin A-like lectins/glucanases"/>
    <property type="match status" value="1"/>
</dbReference>
<feature type="signal peptide" evidence="10">
    <location>
        <begin position="1"/>
        <end position="20"/>
    </location>
</feature>
<dbReference type="InterPro" id="IPR005629">
    <property type="entry name" value="Skn1/Kre6/Sbg1"/>
</dbReference>
<keyword evidence="3 9" id="KW-0812">Transmembrane</keyword>
<evidence type="ECO:0000256" key="5">
    <source>
        <dbReference type="ARBA" id="ARBA00022989"/>
    </source>
</evidence>
<evidence type="ECO:0000256" key="8">
    <source>
        <dbReference type="ARBA" id="ARBA00023316"/>
    </source>
</evidence>
<evidence type="ECO:0000256" key="1">
    <source>
        <dbReference type="ARBA" id="ARBA00004606"/>
    </source>
</evidence>
<evidence type="ECO:0000256" key="6">
    <source>
        <dbReference type="ARBA" id="ARBA00023136"/>
    </source>
</evidence>
<reference evidence="12" key="1">
    <citation type="submission" date="2023-06" db="EMBL/GenBank/DDBJ databases">
        <authorList>
            <consortium name="Lawrence Berkeley National Laboratory"/>
            <person name="Ahrendt S."/>
            <person name="Sahu N."/>
            <person name="Indic B."/>
            <person name="Wong-Bajracharya J."/>
            <person name="Merenyi Z."/>
            <person name="Ke H.-M."/>
            <person name="Monk M."/>
            <person name="Kocsube S."/>
            <person name="Drula E."/>
            <person name="Lipzen A."/>
            <person name="Balint B."/>
            <person name="Henrissat B."/>
            <person name="Andreopoulos B."/>
            <person name="Martin F.M."/>
            <person name="Harder C.B."/>
            <person name="Rigling D."/>
            <person name="Ford K.L."/>
            <person name="Foster G.D."/>
            <person name="Pangilinan J."/>
            <person name="Papanicolaou A."/>
            <person name="Barry K."/>
            <person name="LaButti K."/>
            <person name="Viragh M."/>
            <person name="Koriabine M."/>
            <person name="Yan M."/>
            <person name="Riley R."/>
            <person name="Champramary S."/>
            <person name="Plett K.L."/>
            <person name="Tsai I.J."/>
            <person name="Slot J."/>
            <person name="Sipos G."/>
            <person name="Plett J."/>
            <person name="Nagy L.G."/>
            <person name="Grigoriev I.V."/>
        </authorList>
    </citation>
    <scope>NUCLEOTIDE SEQUENCE</scope>
    <source>
        <strain evidence="12">HWK02</strain>
    </source>
</reference>
<dbReference type="GO" id="GO:0006078">
    <property type="term" value="P:(1-&gt;6)-beta-D-glucan biosynthetic process"/>
    <property type="evidence" value="ECO:0007669"/>
    <property type="project" value="TreeGrafter"/>
</dbReference>
<dbReference type="PANTHER" id="PTHR31361:SF1">
    <property type="entry name" value="BETA-GLUCAN SYNTHESIS-ASSOCIATED PROTEIN KRE6-RELATED"/>
    <property type="match status" value="1"/>
</dbReference>
<dbReference type="GO" id="GO:0031505">
    <property type="term" value="P:fungal-type cell wall organization"/>
    <property type="evidence" value="ECO:0007669"/>
    <property type="project" value="TreeGrafter"/>
</dbReference>
<evidence type="ECO:0000256" key="7">
    <source>
        <dbReference type="ARBA" id="ARBA00023180"/>
    </source>
</evidence>
<dbReference type="CDD" id="cd02180">
    <property type="entry name" value="GH16_fungal_KRE6_glucanase"/>
    <property type="match status" value="1"/>
</dbReference>
<comment type="similarity">
    <text evidence="2">Belongs to the SKN1/KRE6 family.</text>
</comment>
<dbReference type="InterPro" id="IPR013320">
    <property type="entry name" value="ConA-like_dom_sf"/>
</dbReference>
<keyword evidence="10" id="KW-0732">Signal</keyword>
<dbReference type="FunFam" id="2.60.120.200:FF:000259">
    <property type="entry name" value="Chromosome 9, whole genome shotgun sequence"/>
    <property type="match status" value="1"/>
</dbReference>
<keyword evidence="12" id="KW-0378">Hydrolase</keyword>
<dbReference type="PANTHER" id="PTHR31361">
    <property type="entry name" value="BETA-GLUCAN SYNTHESIS-ASSOCIATED PROTEIN KRE6-RELATED"/>
    <property type="match status" value="1"/>
</dbReference>
<evidence type="ECO:0000313" key="12">
    <source>
        <dbReference type="EMBL" id="KAK0494881.1"/>
    </source>
</evidence>
<keyword evidence="5 9" id="KW-1133">Transmembrane helix</keyword>
<name>A0AA39Q2G0_9AGAR</name>
<keyword evidence="4" id="KW-0735">Signal-anchor</keyword>
<organism evidence="12 13">
    <name type="scientific">Armillaria luteobubalina</name>
    <dbReference type="NCBI Taxonomy" id="153913"/>
    <lineage>
        <taxon>Eukaryota</taxon>
        <taxon>Fungi</taxon>
        <taxon>Dikarya</taxon>
        <taxon>Basidiomycota</taxon>
        <taxon>Agaricomycotina</taxon>
        <taxon>Agaricomycetes</taxon>
        <taxon>Agaricomycetidae</taxon>
        <taxon>Agaricales</taxon>
        <taxon>Marasmiineae</taxon>
        <taxon>Physalacriaceae</taxon>
        <taxon>Armillaria</taxon>
    </lineage>
</organism>
<comment type="subcellular location">
    <subcellularLocation>
        <location evidence="1">Membrane</location>
        <topology evidence="1">Single-pass type II membrane protein</topology>
    </subcellularLocation>
</comment>
<keyword evidence="8" id="KW-0961">Cell wall biogenesis/degradation</keyword>
<dbReference type="GO" id="GO:0005886">
    <property type="term" value="C:plasma membrane"/>
    <property type="evidence" value="ECO:0007669"/>
    <property type="project" value="TreeGrafter"/>
</dbReference>
<feature type="transmembrane region" description="Helical" evidence="9">
    <location>
        <begin position="124"/>
        <end position="147"/>
    </location>
</feature>
<evidence type="ECO:0000256" key="9">
    <source>
        <dbReference type="SAM" id="Phobius"/>
    </source>
</evidence>
<accession>A0AA39Q2G0</accession>
<dbReference type="PROSITE" id="PS51762">
    <property type="entry name" value="GH16_2"/>
    <property type="match status" value="1"/>
</dbReference>
<keyword evidence="6 9" id="KW-0472">Membrane</keyword>
<keyword evidence="13" id="KW-1185">Reference proteome</keyword>
<evidence type="ECO:0000256" key="4">
    <source>
        <dbReference type="ARBA" id="ARBA00022968"/>
    </source>
</evidence>
<dbReference type="EMBL" id="JAUEPU010000019">
    <property type="protein sequence ID" value="KAK0494881.1"/>
    <property type="molecule type" value="Genomic_DNA"/>
</dbReference>
<evidence type="ECO:0000259" key="11">
    <source>
        <dbReference type="PROSITE" id="PS51762"/>
    </source>
</evidence>
<keyword evidence="7" id="KW-0325">Glycoprotein</keyword>
<feature type="chain" id="PRO_5041218051" evidence="10">
    <location>
        <begin position="21"/>
        <end position="598"/>
    </location>
</feature>
<proteinExistence type="inferred from homology"/>
<dbReference type="Proteomes" id="UP001175228">
    <property type="component" value="Unassembled WGS sequence"/>
</dbReference>
<evidence type="ECO:0000256" key="3">
    <source>
        <dbReference type="ARBA" id="ARBA00022692"/>
    </source>
</evidence>
<dbReference type="AlphaFoldDB" id="A0AA39Q2G0"/>
<dbReference type="GO" id="GO:0005789">
    <property type="term" value="C:endoplasmic reticulum membrane"/>
    <property type="evidence" value="ECO:0007669"/>
    <property type="project" value="TreeGrafter"/>
</dbReference>
<evidence type="ECO:0000313" key="13">
    <source>
        <dbReference type="Proteomes" id="UP001175228"/>
    </source>
</evidence>
<evidence type="ECO:0000256" key="10">
    <source>
        <dbReference type="SAM" id="SignalP"/>
    </source>
</evidence>
<comment type="caution">
    <text evidence="12">The sequence shown here is derived from an EMBL/GenBank/DDBJ whole genome shotgun (WGS) entry which is preliminary data.</text>
</comment>
<dbReference type="GO" id="GO:0015926">
    <property type="term" value="F:glucosidase activity"/>
    <property type="evidence" value="ECO:0007669"/>
    <property type="project" value="TreeGrafter"/>
</dbReference>
<dbReference type="Gene3D" id="2.60.120.200">
    <property type="match status" value="1"/>
</dbReference>
<feature type="domain" description="GH16" evidence="11">
    <location>
        <begin position="180"/>
        <end position="550"/>
    </location>
</feature>
<evidence type="ECO:0000256" key="2">
    <source>
        <dbReference type="ARBA" id="ARBA00010962"/>
    </source>
</evidence>
<protein>
    <submittedName>
        <fullName evidence="12">Glycoside hydrolase family 16 protein</fullName>
    </submittedName>
</protein>
<sequence length="598" mass="65604">MILTYIVLLSFSSFIPFCAPMSRPISRPRIITSTAGLLHSPGPSQIFRRDSDWGELASPYPISPISDLPILNKYSLAADPQTWGTNLSPDVKETDDELHNPIVRKRRLLGSGLSFYSFRGIGNITCLFVLCGALLTMFVGYPIIAYVHEQREAVSSVLGVNASGQVPDIGNFGLIDLDTPEDAHYFTSWRDGKQLRLVFSDEFEEEGRSFYPGDDPFWEAVDLHYWETNNIEWYDPAAVTTINGSLALTLSAKETHGLDYQGALVQTWNKFCFTGGYLAASVQLPGINNIVGLWPAVWVMGNLGRAGYGASLDGLWPYTYDSCDVGTAPNQTINGLPSVSQTNVVSYLSGQRLSRCTCDGESHPGPKHPDGTYVGRSAPEIDVFEALVSDGSGQVSQSGQWAPFNAAYAWDNSSDNLIIADSSVSTLNTYVGGLSQQATSVVSKTNPECYQLAESACFSIYGFEYKPGYESDNAYITWVNDGKLAWTINAAGMKADPATEIAARPVPQEPMYIMANLGMSTNFGDVDLDHITFPAVMLIDYVRVYQDPDNINIGCDPEDFPTAKYIATYNEAYQNPNLTTWVDDYGMTVPKNSLLDEC</sequence>
<gene>
    <name evidence="12" type="ORF">EDD18DRAFT_287122</name>
</gene>